<sequence>MYHRSLYDIVMDTGRSIQELTREMQGEEELFASTLTLRAVEAQLLIMAHTLGNMTPALHSRLMEVDWIGWATLHDKLRRGIQPRREEIWYAVSALVPQSMTLLSELRRKQPVWFEINY</sequence>
<comment type="caution">
    <text evidence="1">The sequence shown here is derived from an EMBL/GenBank/DDBJ whole genome shotgun (WGS) entry which is preliminary data.</text>
</comment>
<keyword evidence="2" id="KW-1185">Reference proteome</keyword>
<dbReference type="RefSeq" id="WP_066342153.1">
    <property type="nucleotide sequence ID" value="NZ_JAXOJX010000109.1"/>
</dbReference>
<reference evidence="1 2" key="1">
    <citation type="submission" date="2023-11" db="EMBL/GenBank/DDBJ databases">
        <title>Draft genome of Azohydromonas lata strain H1 (DSM1123), a polyhydroxyalkanoate producer.</title>
        <authorList>
            <person name="Traversa D."/>
            <person name="D'Addabbo P."/>
            <person name="Pazzani C."/>
            <person name="Manzari C."/>
            <person name="Chiara M."/>
            <person name="Scrascia M."/>
        </authorList>
    </citation>
    <scope>NUCLEOTIDE SEQUENCE [LARGE SCALE GENOMIC DNA]</scope>
    <source>
        <strain evidence="1 2">H1</strain>
    </source>
</reference>
<dbReference type="Proteomes" id="UP001293718">
    <property type="component" value="Unassembled WGS sequence"/>
</dbReference>
<gene>
    <name evidence="1" type="ORF">SM757_32680</name>
</gene>
<dbReference type="EMBL" id="JAXOJX010000109">
    <property type="protein sequence ID" value="MDZ5461341.1"/>
    <property type="molecule type" value="Genomic_DNA"/>
</dbReference>
<name>A0ABU5IR24_9BURK</name>
<organism evidence="1 2">
    <name type="scientific">Azohydromonas lata</name>
    <dbReference type="NCBI Taxonomy" id="45677"/>
    <lineage>
        <taxon>Bacteria</taxon>
        <taxon>Pseudomonadati</taxon>
        <taxon>Pseudomonadota</taxon>
        <taxon>Betaproteobacteria</taxon>
        <taxon>Burkholderiales</taxon>
        <taxon>Sphaerotilaceae</taxon>
        <taxon>Azohydromonas</taxon>
    </lineage>
</organism>
<evidence type="ECO:0000313" key="1">
    <source>
        <dbReference type="EMBL" id="MDZ5461341.1"/>
    </source>
</evidence>
<protein>
    <submittedName>
        <fullName evidence="1">Uncharacterized protein</fullName>
    </submittedName>
</protein>
<evidence type="ECO:0000313" key="2">
    <source>
        <dbReference type="Proteomes" id="UP001293718"/>
    </source>
</evidence>
<accession>A0ABU5IR24</accession>
<proteinExistence type="predicted"/>